<organism evidence="2 3">
    <name type="scientific">Trichodelitschia bisporula</name>
    <dbReference type="NCBI Taxonomy" id="703511"/>
    <lineage>
        <taxon>Eukaryota</taxon>
        <taxon>Fungi</taxon>
        <taxon>Dikarya</taxon>
        <taxon>Ascomycota</taxon>
        <taxon>Pezizomycotina</taxon>
        <taxon>Dothideomycetes</taxon>
        <taxon>Dothideomycetes incertae sedis</taxon>
        <taxon>Phaeotrichales</taxon>
        <taxon>Phaeotrichaceae</taxon>
        <taxon>Trichodelitschia</taxon>
    </lineage>
</organism>
<evidence type="ECO:0000313" key="3">
    <source>
        <dbReference type="Proteomes" id="UP000799640"/>
    </source>
</evidence>
<feature type="region of interest" description="Disordered" evidence="1">
    <location>
        <begin position="64"/>
        <end position="143"/>
    </location>
</feature>
<evidence type="ECO:0000313" key="2">
    <source>
        <dbReference type="EMBL" id="KAF2398870.1"/>
    </source>
</evidence>
<feature type="compositionally biased region" description="Basic and acidic residues" evidence="1">
    <location>
        <begin position="128"/>
        <end position="143"/>
    </location>
</feature>
<protein>
    <submittedName>
        <fullName evidence="2">Uncharacterized protein</fullName>
    </submittedName>
</protein>
<proteinExistence type="predicted"/>
<accession>A0A6G1HS72</accession>
<gene>
    <name evidence="2" type="ORF">EJ06DRAFT_531938</name>
</gene>
<dbReference type="AlphaFoldDB" id="A0A6G1HS72"/>
<keyword evidence="3" id="KW-1185">Reference proteome</keyword>
<sequence>MDINRTFYGCQHMIVSMDSGQDPRLLRDESHFTEVVYSEDICPMCKLHELLNRVAVEYRRNVSGYQAEDDKAPEGKASEHEGSDHEPSEHEGSNYKSSDHEASDHKSSEHEASDHEPSEPSSTLLWTEFKDEDCGTETEKSGA</sequence>
<dbReference type="EMBL" id="ML996699">
    <property type="protein sequence ID" value="KAF2398870.1"/>
    <property type="molecule type" value="Genomic_DNA"/>
</dbReference>
<feature type="compositionally biased region" description="Basic and acidic residues" evidence="1">
    <location>
        <begin position="68"/>
        <end position="118"/>
    </location>
</feature>
<evidence type="ECO:0000256" key="1">
    <source>
        <dbReference type="SAM" id="MobiDB-lite"/>
    </source>
</evidence>
<dbReference type="Proteomes" id="UP000799640">
    <property type="component" value="Unassembled WGS sequence"/>
</dbReference>
<reference evidence="2" key="1">
    <citation type="journal article" date="2020" name="Stud. Mycol.">
        <title>101 Dothideomycetes genomes: a test case for predicting lifestyles and emergence of pathogens.</title>
        <authorList>
            <person name="Haridas S."/>
            <person name="Albert R."/>
            <person name="Binder M."/>
            <person name="Bloem J."/>
            <person name="Labutti K."/>
            <person name="Salamov A."/>
            <person name="Andreopoulos B."/>
            <person name="Baker S."/>
            <person name="Barry K."/>
            <person name="Bills G."/>
            <person name="Bluhm B."/>
            <person name="Cannon C."/>
            <person name="Castanera R."/>
            <person name="Culley D."/>
            <person name="Daum C."/>
            <person name="Ezra D."/>
            <person name="Gonzalez J."/>
            <person name="Henrissat B."/>
            <person name="Kuo A."/>
            <person name="Liang C."/>
            <person name="Lipzen A."/>
            <person name="Lutzoni F."/>
            <person name="Magnuson J."/>
            <person name="Mondo S."/>
            <person name="Nolan M."/>
            <person name="Ohm R."/>
            <person name="Pangilinan J."/>
            <person name="Park H.-J."/>
            <person name="Ramirez L."/>
            <person name="Alfaro M."/>
            <person name="Sun H."/>
            <person name="Tritt A."/>
            <person name="Yoshinaga Y."/>
            <person name="Zwiers L.-H."/>
            <person name="Turgeon B."/>
            <person name="Goodwin S."/>
            <person name="Spatafora J."/>
            <person name="Crous P."/>
            <person name="Grigoriev I."/>
        </authorList>
    </citation>
    <scope>NUCLEOTIDE SEQUENCE</scope>
    <source>
        <strain evidence="2">CBS 262.69</strain>
    </source>
</reference>
<name>A0A6G1HS72_9PEZI</name>